<evidence type="ECO:0000256" key="7">
    <source>
        <dbReference type="ARBA" id="ARBA00022833"/>
    </source>
</evidence>
<sequence length="384" mass="41584">MEFISSLISTDGFLLGTLLPFLFVLTIVVFIHELGHYWVGRLCGIGATTFSVGFGPEIIGINDRRGTRWRLSLIPLGGYVKFVGDMNAASTTSREHDPDSNLSEADQARAFHNKSVWRRAATVAAGPIANFILAIIIFAVITATYGRMVADPIVAEVREQSAAEAAGIEVGDIFVSVDGVSVETFSDVQRYVTPRAETPIVMRMRRGDQELDLTVTPERLEIEDRFGNKIEQGVIGVVNNAEVGNYRTQEYGIGESLWIGVRETGWVIARTGGYLAGVVTGREKADQIGGPIRVAQVSGQVATLGFAALLNLAAILSVSIGLLNLLPVPVLDGGHLLFYLCEAILGKPLSERTMEYGYRVGFALILGLMVFATWNDVTRIFGAS</sequence>
<dbReference type="InterPro" id="IPR008915">
    <property type="entry name" value="Peptidase_M50"/>
</dbReference>
<dbReference type="RefSeq" id="WP_053999057.1">
    <property type="nucleotide sequence ID" value="NZ_JXMU01000011.1"/>
</dbReference>
<keyword evidence="11" id="KW-0479">Metal-binding</keyword>
<dbReference type="PROSITE" id="PS50106">
    <property type="entry name" value="PDZ"/>
    <property type="match status" value="1"/>
</dbReference>
<keyword evidence="10 11" id="KW-0472">Membrane</keyword>
<dbReference type="EC" id="3.4.24.-" evidence="11"/>
<dbReference type="GO" id="GO:0046872">
    <property type="term" value="F:metal ion binding"/>
    <property type="evidence" value="ECO:0007669"/>
    <property type="project" value="UniProtKB-KW"/>
</dbReference>
<organism evidence="13 14">
    <name type="scientific">Ahrensia marina</name>
    <dbReference type="NCBI Taxonomy" id="1514904"/>
    <lineage>
        <taxon>Bacteria</taxon>
        <taxon>Pseudomonadati</taxon>
        <taxon>Pseudomonadota</taxon>
        <taxon>Alphaproteobacteria</taxon>
        <taxon>Hyphomicrobiales</taxon>
        <taxon>Ahrensiaceae</taxon>
        <taxon>Ahrensia</taxon>
    </lineage>
</organism>
<dbReference type="CDD" id="cd23081">
    <property type="entry name" value="cpPDZ_EcRseP-like"/>
    <property type="match status" value="1"/>
</dbReference>
<keyword evidence="6 11" id="KW-0378">Hydrolase</keyword>
<dbReference type="InterPro" id="IPR001478">
    <property type="entry name" value="PDZ"/>
</dbReference>
<dbReference type="Pfam" id="PF02163">
    <property type="entry name" value="Peptidase_M50"/>
    <property type="match status" value="1"/>
</dbReference>
<evidence type="ECO:0000256" key="1">
    <source>
        <dbReference type="ARBA" id="ARBA00001947"/>
    </source>
</evidence>
<feature type="transmembrane region" description="Helical" evidence="11">
    <location>
        <begin position="356"/>
        <end position="374"/>
    </location>
</feature>
<dbReference type="STRING" id="1514904.SU32_09225"/>
<evidence type="ECO:0000259" key="12">
    <source>
        <dbReference type="PROSITE" id="PS50106"/>
    </source>
</evidence>
<evidence type="ECO:0000313" key="14">
    <source>
        <dbReference type="Proteomes" id="UP000038011"/>
    </source>
</evidence>
<feature type="domain" description="PDZ" evidence="12">
    <location>
        <begin position="134"/>
        <end position="219"/>
    </location>
</feature>
<dbReference type="NCBIfam" id="TIGR00054">
    <property type="entry name" value="RIP metalloprotease RseP"/>
    <property type="match status" value="1"/>
</dbReference>
<feature type="transmembrane region" description="Helical" evidence="11">
    <location>
        <begin position="301"/>
        <end position="326"/>
    </location>
</feature>
<dbReference type="InterPro" id="IPR004387">
    <property type="entry name" value="Pept_M50_Zn"/>
</dbReference>
<dbReference type="InterPro" id="IPR036034">
    <property type="entry name" value="PDZ_sf"/>
</dbReference>
<dbReference type="OrthoDB" id="9782003at2"/>
<evidence type="ECO:0000256" key="9">
    <source>
        <dbReference type="ARBA" id="ARBA00023049"/>
    </source>
</evidence>
<keyword evidence="14" id="KW-1185">Reference proteome</keyword>
<keyword evidence="9 11" id="KW-0482">Metalloprotease</keyword>
<dbReference type="PATRIC" id="fig|1514904.3.peg.673"/>
<keyword evidence="8 11" id="KW-1133">Transmembrane helix</keyword>
<protein>
    <recommendedName>
        <fullName evidence="11">Zinc metalloprotease</fullName>
        <ecNumber evidence="11">3.4.24.-</ecNumber>
    </recommendedName>
</protein>
<evidence type="ECO:0000256" key="6">
    <source>
        <dbReference type="ARBA" id="ARBA00022801"/>
    </source>
</evidence>
<feature type="transmembrane region" description="Helical" evidence="11">
    <location>
        <begin position="12"/>
        <end position="32"/>
    </location>
</feature>
<dbReference type="PANTHER" id="PTHR42837">
    <property type="entry name" value="REGULATOR OF SIGMA-E PROTEASE RSEP"/>
    <property type="match status" value="1"/>
</dbReference>
<dbReference type="AlphaFoldDB" id="A0A0N0E7P5"/>
<dbReference type="InterPro" id="IPR041489">
    <property type="entry name" value="PDZ_6"/>
</dbReference>
<dbReference type="GO" id="GO:0016020">
    <property type="term" value="C:membrane"/>
    <property type="evidence" value="ECO:0007669"/>
    <property type="project" value="UniProtKB-SubCell"/>
</dbReference>
<evidence type="ECO:0000256" key="4">
    <source>
        <dbReference type="ARBA" id="ARBA00022670"/>
    </source>
</evidence>
<evidence type="ECO:0000256" key="10">
    <source>
        <dbReference type="ARBA" id="ARBA00023136"/>
    </source>
</evidence>
<comment type="cofactor">
    <cofactor evidence="1 11">
        <name>Zn(2+)</name>
        <dbReference type="ChEBI" id="CHEBI:29105"/>
    </cofactor>
</comment>
<evidence type="ECO:0000256" key="11">
    <source>
        <dbReference type="RuleBase" id="RU362031"/>
    </source>
</evidence>
<evidence type="ECO:0000256" key="2">
    <source>
        <dbReference type="ARBA" id="ARBA00004141"/>
    </source>
</evidence>
<dbReference type="Gene3D" id="2.30.42.10">
    <property type="match status" value="1"/>
</dbReference>
<dbReference type="Proteomes" id="UP000038011">
    <property type="component" value="Unassembled WGS sequence"/>
</dbReference>
<proteinExistence type="inferred from homology"/>
<evidence type="ECO:0000313" key="13">
    <source>
        <dbReference type="EMBL" id="KPB01412.1"/>
    </source>
</evidence>
<reference evidence="13 14" key="1">
    <citation type="submission" date="2015-01" db="EMBL/GenBank/DDBJ databases">
        <title>Ahrensia donghaiensis sp. nov., a novel dimethylsulphoniopropionate-cleavage bacterium isolated from seawater and emended descriptions of the genus Ahrensia and Ahrensia kielensis.</title>
        <authorList>
            <person name="Liu J."/>
        </authorList>
    </citation>
    <scope>NUCLEOTIDE SEQUENCE [LARGE SCALE GENOMIC DNA]</scope>
    <source>
        <strain evidence="13 14">LZD062</strain>
    </source>
</reference>
<dbReference type="Pfam" id="PF17820">
    <property type="entry name" value="PDZ_6"/>
    <property type="match status" value="1"/>
</dbReference>
<evidence type="ECO:0000256" key="5">
    <source>
        <dbReference type="ARBA" id="ARBA00022692"/>
    </source>
</evidence>
<dbReference type="GO" id="GO:0004222">
    <property type="term" value="F:metalloendopeptidase activity"/>
    <property type="evidence" value="ECO:0007669"/>
    <property type="project" value="InterPro"/>
</dbReference>
<dbReference type="SUPFAM" id="SSF50156">
    <property type="entry name" value="PDZ domain-like"/>
    <property type="match status" value="1"/>
</dbReference>
<evidence type="ECO:0000256" key="3">
    <source>
        <dbReference type="ARBA" id="ARBA00007931"/>
    </source>
</evidence>
<keyword evidence="5 11" id="KW-0812">Transmembrane</keyword>
<keyword evidence="4 13" id="KW-0645">Protease</keyword>
<feature type="transmembrane region" description="Helical" evidence="11">
    <location>
        <begin position="120"/>
        <end position="141"/>
    </location>
</feature>
<comment type="subcellular location">
    <subcellularLocation>
        <location evidence="2">Membrane</location>
        <topology evidence="2">Multi-pass membrane protein</topology>
    </subcellularLocation>
</comment>
<comment type="similarity">
    <text evidence="3 11">Belongs to the peptidase M50B family.</text>
</comment>
<dbReference type="GO" id="GO:0006508">
    <property type="term" value="P:proteolysis"/>
    <property type="evidence" value="ECO:0007669"/>
    <property type="project" value="UniProtKB-KW"/>
</dbReference>
<keyword evidence="7 11" id="KW-0862">Zinc</keyword>
<dbReference type="EMBL" id="JXMU01000011">
    <property type="protein sequence ID" value="KPB01412.1"/>
    <property type="molecule type" value="Genomic_DNA"/>
</dbReference>
<dbReference type="SMART" id="SM00228">
    <property type="entry name" value="PDZ"/>
    <property type="match status" value="1"/>
</dbReference>
<gene>
    <name evidence="13" type="ORF">SU32_09225</name>
</gene>
<dbReference type="CDD" id="cd06163">
    <property type="entry name" value="S2P-M50_PDZ_RseP-like"/>
    <property type="match status" value="1"/>
</dbReference>
<evidence type="ECO:0000256" key="8">
    <source>
        <dbReference type="ARBA" id="ARBA00022989"/>
    </source>
</evidence>
<dbReference type="PANTHER" id="PTHR42837:SF2">
    <property type="entry name" value="MEMBRANE METALLOPROTEASE ARASP2, CHLOROPLASTIC-RELATED"/>
    <property type="match status" value="1"/>
</dbReference>
<comment type="caution">
    <text evidence="13">The sequence shown here is derived from an EMBL/GenBank/DDBJ whole genome shotgun (WGS) entry which is preliminary data.</text>
</comment>
<name>A0A0N0E7P5_9HYPH</name>
<accession>A0A0N0E7P5</accession>